<dbReference type="Proteomes" id="UP000823772">
    <property type="component" value="Unassembled WGS sequence"/>
</dbReference>
<protein>
    <submittedName>
        <fullName evidence="1">DUF4465 domain-containing protein</fullName>
    </submittedName>
</protein>
<accession>A0A9D9J274</accession>
<name>A0A9D9J274_9BACT</name>
<reference evidence="1" key="2">
    <citation type="journal article" date="2021" name="PeerJ">
        <title>Extensive microbial diversity within the chicken gut microbiome revealed by metagenomics and culture.</title>
        <authorList>
            <person name="Gilroy R."/>
            <person name="Ravi A."/>
            <person name="Getino M."/>
            <person name="Pursley I."/>
            <person name="Horton D.L."/>
            <person name="Alikhan N.F."/>
            <person name="Baker D."/>
            <person name="Gharbi K."/>
            <person name="Hall N."/>
            <person name="Watson M."/>
            <person name="Adriaenssens E.M."/>
            <person name="Foster-Nyarko E."/>
            <person name="Jarju S."/>
            <person name="Secka A."/>
            <person name="Antonio M."/>
            <person name="Oren A."/>
            <person name="Chaudhuri R.R."/>
            <person name="La Ragione R."/>
            <person name="Hildebrand F."/>
            <person name="Pallen M.J."/>
        </authorList>
    </citation>
    <scope>NUCLEOTIDE SEQUENCE</scope>
    <source>
        <strain evidence="1">B3-2255</strain>
    </source>
</reference>
<evidence type="ECO:0000313" key="2">
    <source>
        <dbReference type="Proteomes" id="UP000823772"/>
    </source>
</evidence>
<dbReference type="InterPro" id="IPR027828">
    <property type="entry name" value="DUF4465"/>
</dbReference>
<reference evidence="1" key="1">
    <citation type="submission" date="2020-10" db="EMBL/GenBank/DDBJ databases">
        <authorList>
            <person name="Gilroy R."/>
        </authorList>
    </citation>
    <scope>NUCLEOTIDE SEQUENCE</scope>
    <source>
        <strain evidence="1">B3-2255</strain>
    </source>
</reference>
<evidence type="ECO:0000313" key="1">
    <source>
        <dbReference type="EMBL" id="MBO8482451.1"/>
    </source>
</evidence>
<proteinExistence type="predicted"/>
<sequence>ALEEDVEALRQIVDALSKNLHIVSVAETGETTVINLSDGSSITINHPSEAETPEIPEALFKEAYVDGDVFVVVLADGTEIRLPMYEELQFVINASSIDGVEAGKTVSVSIETKGVDDFSVIKPVGWTVAVSGNEVSVTAPQEGLDYAEYEGTIDFIAVGHGESVIAKLPVYAYVYRPGTEEITLDFEGDYYYVRLAEAGDNYGNCFYNVPEDDQWQGMNFISDENYDVFFGTNLSYGSYQMYNGSLLVSYSNDMEQGDFNNQLSVYFSDPVTGLGGHGGSKHFGVNFSAVGGYGEPTRINFATPRKLLRMYVANSTYAYLLMRDGNPFGTGEPFGYETGDWFKIVAYALDENMERVGSAEFYLADFRTPDAPGLLEGWHEFDLSVLPECQFVEFDMQGSDTGDYGLNTPAYFCFDDLVYEGEGETVKIRL</sequence>
<comment type="caution">
    <text evidence="1">The sequence shown here is derived from an EMBL/GenBank/DDBJ whole genome shotgun (WGS) entry which is preliminary data.</text>
</comment>
<feature type="non-terminal residue" evidence="1">
    <location>
        <position position="1"/>
    </location>
</feature>
<dbReference type="Gene3D" id="2.60.120.1350">
    <property type="entry name" value="Protein of unknown function DUF4465"/>
    <property type="match status" value="1"/>
</dbReference>
<organism evidence="1 2">
    <name type="scientific">Candidatus Merdivivens faecigallinarum</name>
    <dbReference type="NCBI Taxonomy" id="2840871"/>
    <lineage>
        <taxon>Bacteria</taxon>
        <taxon>Pseudomonadati</taxon>
        <taxon>Bacteroidota</taxon>
        <taxon>Bacteroidia</taxon>
        <taxon>Bacteroidales</taxon>
        <taxon>Muribaculaceae</taxon>
        <taxon>Muribaculaceae incertae sedis</taxon>
        <taxon>Candidatus Merdivivens</taxon>
    </lineage>
</organism>
<dbReference type="Pfam" id="PF14717">
    <property type="entry name" value="DUF4465"/>
    <property type="match status" value="1"/>
</dbReference>
<gene>
    <name evidence="1" type="ORF">IAC87_07920</name>
</gene>
<dbReference type="AlphaFoldDB" id="A0A9D9J274"/>
<dbReference type="EMBL" id="JADILY010000167">
    <property type="protein sequence ID" value="MBO8482451.1"/>
    <property type="molecule type" value="Genomic_DNA"/>
</dbReference>